<organism evidence="2 3">
    <name type="scientific">Treponema putidum</name>
    <dbReference type="NCBI Taxonomy" id="221027"/>
    <lineage>
        <taxon>Bacteria</taxon>
        <taxon>Pseudomonadati</taxon>
        <taxon>Spirochaetota</taxon>
        <taxon>Spirochaetia</taxon>
        <taxon>Spirochaetales</taxon>
        <taxon>Treponemataceae</taxon>
        <taxon>Treponema</taxon>
    </lineage>
</organism>
<evidence type="ECO:0000313" key="3">
    <source>
        <dbReference type="Proteomes" id="UP001058682"/>
    </source>
</evidence>
<reference evidence="2" key="1">
    <citation type="submission" date="2019-04" db="EMBL/GenBank/DDBJ databases">
        <title>Whole genome sequencing of oral phylogroup 2 treponemes.</title>
        <authorList>
            <person name="Chan Y."/>
            <person name="Zeng H.H."/>
            <person name="Yu X.L."/>
            <person name="Leung W.K."/>
            <person name="Watt R.M."/>
        </authorList>
    </citation>
    <scope>NUCLEOTIDE SEQUENCE</scope>
    <source>
        <strain evidence="2">OMZ 835</strain>
    </source>
</reference>
<dbReference type="Proteomes" id="UP001058682">
    <property type="component" value="Chromosome"/>
</dbReference>
<dbReference type="EMBL" id="CP038804">
    <property type="protein sequence ID" value="UTY33631.1"/>
    <property type="molecule type" value="Genomic_DNA"/>
</dbReference>
<keyword evidence="1" id="KW-1133">Transmembrane helix</keyword>
<feature type="transmembrane region" description="Helical" evidence="1">
    <location>
        <begin position="29"/>
        <end position="48"/>
    </location>
</feature>
<name>A0AAE9SJ56_9SPIR</name>
<evidence type="ECO:0000256" key="1">
    <source>
        <dbReference type="SAM" id="Phobius"/>
    </source>
</evidence>
<sequence>MHSPMKGNTFVPPKEKHLKKRNNLKTKKIVKRFSSSFFPSYYLIIITYF</sequence>
<keyword evidence="1" id="KW-0812">Transmembrane</keyword>
<gene>
    <name evidence="2" type="ORF">E4N74_06050</name>
</gene>
<protein>
    <submittedName>
        <fullName evidence="2">Uncharacterized protein</fullName>
    </submittedName>
</protein>
<dbReference type="AlphaFoldDB" id="A0AAE9SJ56"/>
<evidence type="ECO:0000313" key="2">
    <source>
        <dbReference type="EMBL" id="UTY33631.1"/>
    </source>
</evidence>
<keyword evidence="1" id="KW-0472">Membrane</keyword>
<proteinExistence type="predicted"/>
<accession>A0AAE9SJ56</accession>